<evidence type="ECO:0000313" key="3">
    <source>
        <dbReference type="Proteomes" id="UP000028002"/>
    </source>
</evidence>
<evidence type="ECO:0000313" key="2">
    <source>
        <dbReference type="EMBL" id="KER04852.1"/>
    </source>
</evidence>
<feature type="signal peptide" evidence="1">
    <location>
        <begin position="1"/>
        <end position="23"/>
    </location>
</feature>
<dbReference type="EMBL" id="JGVH01000003">
    <property type="protein sequence ID" value="KER04852.1"/>
    <property type="molecule type" value="Genomic_DNA"/>
</dbReference>
<feature type="chain" id="PRO_5001763652" evidence="1">
    <location>
        <begin position="24"/>
        <end position="55"/>
    </location>
</feature>
<evidence type="ECO:0000256" key="1">
    <source>
        <dbReference type="SAM" id="SignalP"/>
    </source>
</evidence>
<gene>
    <name evidence="2" type="ORF">MEG1DRAFT_00238</name>
</gene>
<proteinExistence type="predicted"/>
<keyword evidence="1" id="KW-0732">Signal</keyword>
<sequence>MKKLSACLLVLSITSFTPNFASANICFQAKHSLGKCAKVCAPVILLSPFLATICL</sequence>
<protein>
    <submittedName>
        <fullName evidence="2">Uncharacterized protein</fullName>
    </submittedName>
</protein>
<organism evidence="2 3">
    <name type="scientific">Photorhabdus temperata subsp. temperata Meg1</name>
    <dbReference type="NCBI Taxonomy" id="1393735"/>
    <lineage>
        <taxon>Bacteria</taxon>
        <taxon>Pseudomonadati</taxon>
        <taxon>Pseudomonadota</taxon>
        <taxon>Gammaproteobacteria</taxon>
        <taxon>Enterobacterales</taxon>
        <taxon>Morganellaceae</taxon>
        <taxon>Photorhabdus</taxon>
    </lineage>
</organism>
<dbReference type="AlphaFoldDB" id="A0A081S1P9"/>
<reference evidence="2 3" key="1">
    <citation type="submission" date="2014-03" db="EMBL/GenBank/DDBJ databases">
        <title>Draft Genome of Photorhabdus temperata Meg1.</title>
        <authorList>
            <person name="Hurst S.G.IV."/>
            <person name="Morris K."/>
            <person name="Thomas K."/>
            <person name="Tisa L.S."/>
        </authorList>
    </citation>
    <scope>NUCLEOTIDE SEQUENCE [LARGE SCALE GENOMIC DNA]</scope>
    <source>
        <strain evidence="2 3">Meg1</strain>
    </source>
</reference>
<comment type="caution">
    <text evidence="2">The sequence shown here is derived from an EMBL/GenBank/DDBJ whole genome shotgun (WGS) entry which is preliminary data.</text>
</comment>
<accession>A0A081S1P9</accession>
<dbReference type="Proteomes" id="UP000028002">
    <property type="component" value="Unassembled WGS sequence"/>
</dbReference>
<name>A0A081S1P9_PHOTE</name>